<keyword evidence="9" id="KW-1185">Reference proteome</keyword>
<feature type="transmembrane region" description="Helical" evidence="6">
    <location>
        <begin position="232"/>
        <end position="253"/>
    </location>
</feature>
<evidence type="ECO:0000256" key="4">
    <source>
        <dbReference type="ARBA" id="ARBA00023136"/>
    </source>
</evidence>
<feature type="domain" description="Major facilitator superfamily (MFS) profile" evidence="7">
    <location>
        <begin position="15"/>
        <end position="410"/>
    </location>
</feature>
<keyword evidence="4 6" id="KW-0472">Membrane</keyword>
<evidence type="ECO:0000259" key="7">
    <source>
        <dbReference type="PROSITE" id="PS50850"/>
    </source>
</evidence>
<dbReference type="Pfam" id="PF07690">
    <property type="entry name" value="MFS_1"/>
    <property type="match status" value="1"/>
</dbReference>
<name>A0ABU9WWN0_9MICC</name>
<proteinExistence type="predicted"/>
<gene>
    <name evidence="8" type="ORF">ABCQ75_03405</name>
</gene>
<keyword evidence="2 6" id="KW-0812">Transmembrane</keyword>
<evidence type="ECO:0000256" key="2">
    <source>
        <dbReference type="ARBA" id="ARBA00022692"/>
    </source>
</evidence>
<organism evidence="8 9">
    <name type="scientific">Sinomonas halotolerans</name>
    <dbReference type="NCBI Taxonomy" id="1644133"/>
    <lineage>
        <taxon>Bacteria</taxon>
        <taxon>Bacillati</taxon>
        <taxon>Actinomycetota</taxon>
        <taxon>Actinomycetes</taxon>
        <taxon>Micrococcales</taxon>
        <taxon>Micrococcaceae</taxon>
        <taxon>Sinomonas</taxon>
    </lineage>
</organism>
<dbReference type="InterPro" id="IPR036259">
    <property type="entry name" value="MFS_trans_sf"/>
</dbReference>
<sequence>MGEHRNPTAPRPWRGRLLVLAGILAVAFTLRTAVTAVPPVVESIGRDLLLPSWLVGVIGMLPTALFAIAGLATPALMRRASPEAIAVGAMALAGLGQAVRAAAGDTWLFIAGTVVALAGMGAGNIVLPPLVKKHFTDRPGVVTALYVTVISVGTAIPPAVAVPVAEAAGWRFSLGSWALVNAVAVLPWLSIWPARGKRPAGGERGPGAAAPAGRVPDPAGSAPIRVWRSRRAWALAFLFGCTSLMTYTMFAWIPRIALEAGLSPEEAGLQLALFSAPGLPLSLAVPLVATRLRTPWPIVVFGVACFSAGFGGLWFAPAAAPALWSVLTGFGPATFPLALLLVNLRTRSQRVSGALSGFAQGVGYAVACLGPVVAGALRDATGTWTASFAFLAAVLAVLAVAGWHASRPGAVDDDGGVLAAR</sequence>
<feature type="transmembrane region" description="Helical" evidence="6">
    <location>
        <begin position="296"/>
        <end position="316"/>
    </location>
</feature>
<feature type="transmembrane region" description="Helical" evidence="6">
    <location>
        <begin position="354"/>
        <end position="377"/>
    </location>
</feature>
<protein>
    <submittedName>
        <fullName evidence="8">MFS transporter</fullName>
    </submittedName>
</protein>
<feature type="transmembrane region" description="Helical" evidence="6">
    <location>
        <begin position="268"/>
        <end position="289"/>
    </location>
</feature>
<dbReference type="InterPro" id="IPR052524">
    <property type="entry name" value="MFS_Cyanate_Porter"/>
</dbReference>
<dbReference type="Gene3D" id="1.20.1250.20">
    <property type="entry name" value="MFS general substrate transporter like domains"/>
    <property type="match status" value="1"/>
</dbReference>
<evidence type="ECO:0000256" key="1">
    <source>
        <dbReference type="ARBA" id="ARBA00004651"/>
    </source>
</evidence>
<feature type="region of interest" description="Disordered" evidence="5">
    <location>
        <begin position="200"/>
        <end position="219"/>
    </location>
</feature>
<dbReference type="InterPro" id="IPR020846">
    <property type="entry name" value="MFS_dom"/>
</dbReference>
<feature type="transmembrane region" description="Helical" evidence="6">
    <location>
        <begin position="174"/>
        <end position="194"/>
    </location>
</feature>
<feature type="transmembrane region" description="Helical" evidence="6">
    <location>
        <begin position="52"/>
        <end position="72"/>
    </location>
</feature>
<dbReference type="InterPro" id="IPR011701">
    <property type="entry name" value="MFS"/>
</dbReference>
<evidence type="ECO:0000256" key="5">
    <source>
        <dbReference type="SAM" id="MobiDB-lite"/>
    </source>
</evidence>
<feature type="transmembrane region" description="Helical" evidence="6">
    <location>
        <begin position="143"/>
        <end position="162"/>
    </location>
</feature>
<feature type="transmembrane region" description="Helical" evidence="6">
    <location>
        <begin position="383"/>
        <end position="403"/>
    </location>
</feature>
<comment type="caution">
    <text evidence="8">The sequence shown here is derived from an EMBL/GenBank/DDBJ whole genome shotgun (WGS) entry which is preliminary data.</text>
</comment>
<feature type="compositionally biased region" description="Low complexity" evidence="5">
    <location>
        <begin position="206"/>
        <end position="219"/>
    </location>
</feature>
<dbReference type="PANTHER" id="PTHR23523:SF2">
    <property type="entry name" value="2-NITROIMIDAZOLE TRANSPORTER"/>
    <property type="match status" value="1"/>
</dbReference>
<dbReference type="EMBL" id="JBDFRB010000002">
    <property type="protein sequence ID" value="MEN2743586.1"/>
    <property type="molecule type" value="Genomic_DNA"/>
</dbReference>
<keyword evidence="3 6" id="KW-1133">Transmembrane helix</keyword>
<reference evidence="8 9" key="1">
    <citation type="submission" date="2024-05" db="EMBL/GenBank/DDBJ databases">
        <title>Sinomonas sp. nov., isolated from a waste landfill.</title>
        <authorList>
            <person name="Zhao Y."/>
        </authorList>
    </citation>
    <scope>NUCLEOTIDE SEQUENCE [LARGE SCALE GENOMIC DNA]</scope>
    <source>
        <strain evidence="8 9">CCTCC AB2014300</strain>
    </source>
</reference>
<dbReference type="PROSITE" id="PS50850">
    <property type="entry name" value="MFS"/>
    <property type="match status" value="1"/>
</dbReference>
<feature type="transmembrane region" description="Helical" evidence="6">
    <location>
        <begin position="109"/>
        <end position="131"/>
    </location>
</feature>
<dbReference type="SUPFAM" id="SSF103473">
    <property type="entry name" value="MFS general substrate transporter"/>
    <property type="match status" value="1"/>
</dbReference>
<dbReference type="PANTHER" id="PTHR23523">
    <property type="match status" value="1"/>
</dbReference>
<evidence type="ECO:0000313" key="9">
    <source>
        <dbReference type="Proteomes" id="UP001422074"/>
    </source>
</evidence>
<evidence type="ECO:0000256" key="3">
    <source>
        <dbReference type="ARBA" id="ARBA00022989"/>
    </source>
</evidence>
<dbReference type="Proteomes" id="UP001422074">
    <property type="component" value="Unassembled WGS sequence"/>
</dbReference>
<dbReference type="RefSeq" id="WP_345883108.1">
    <property type="nucleotide sequence ID" value="NZ_JBDFRB010000002.1"/>
</dbReference>
<feature type="transmembrane region" description="Helical" evidence="6">
    <location>
        <begin position="322"/>
        <end position="342"/>
    </location>
</feature>
<evidence type="ECO:0000256" key="6">
    <source>
        <dbReference type="SAM" id="Phobius"/>
    </source>
</evidence>
<comment type="subcellular location">
    <subcellularLocation>
        <location evidence="1">Cell membrane</location>
        <topology evidence="1">Multi-pass membrane protein</topology>
    </subcellularLocation>
</comment>
<accession>A0ABU9WWN0</accession>
<feature type="transmembrane region" description="Helical" evidence="6">
    <location>
        <begin position="84"/>
        <end position="103"/>
    </location>
</feature>
<evidence type="ECO:0000313" key="8">
    <source>
        <dbReference type="EMBL" id="MEN2743586.1"/>
    </source>
</evidence>